<proteinExistence type="predicted"/>
<feature type="transmembrane region" description="Helical" evidence="1">
    <location>
        <begin position="144"/>
        <end position="164"/>
    </location>
</feature>
<evidence type="ECO:0000259" key="2">
    <source>
        <dbReference type="Pfam" id="PF01757"/>
    </source>
</evidence>
<protein>
    <submittedName>
        <fullName evidence="3">Acyltransferase</fullName>
    </submittedName>
</protein>
<dbReference type="GO" id="GO:0016746">
    <property type="term" value="F:acyltransferase activity"/>
    <property type="evidence" value="ECO:0007669"/>
    <property type="project" value="UniProtKB-KW"/>
</dbReference>
<keyword evidence="3" id="KW-0012">Acyltransferase</keyword>
<keyword evidence="1" id="KW-0472">Membrane</keyword>
<keyword evidence="3" id="KW-0808">Transferase</keyword>
<feature type="transmembrane region" description="Helical" evidence="1">
    <location>
        <begin position="180"/>
        <end position="198"/>
    </location>
</feature>
<feature type="transmembrane region" description="Helical" evidence="1">
    <location>
        <begin position="314"/>
        <end position="336"/>
    </location>
</feature>
<dbReference type="PANTHER" id="PTHR11161">
    <property type="entry name" value="O-ACYLTRANSFERASE"/>
    <property type="match status" value="1"/>
</dbReference>
<evidence type="ECO:0000313" key="4">
    <source>
        <dbReference type="Proteomes" id="UP000501130"/>
    </source>
</evidence>
<feature type="domain" description="Acyltransferase 3" evidence="2">
    <location>
        <begin position="5"/>
        <end position="333"/>
    </location>
</feature>
<evidence type="ECO:0000256" key="1">
    <source>
        <dbReference type="SAM" id="Phobius"/>
    </source>
</evidence>
<feature type="transmembrane region" description="Helical" evidence="1">
    <location>
        <begin position="250"/>
        <end position="274"/>
    </location>
</feature>
<feature type="transmembrane region" description="Helical" evidence="1">
    <location>
        <begin position="204"/>
        <end position="220"/>
    </location>
</feature>
<sequence>MRNSTIDLLKALASQIIVVHHLLLYTPMSPVLQAKWPGLLGLIADEGRYVVQIFLVIGGFLAAQSMFSLLSKSRNVEVWPLFKKRFLRLAKPFWVAIALAVLLSWLGGKIAMHPEVSDLPGFTQLLAHAFLLHDIVEVEALSAGVWYVAIDLQLYAVLVLMAWASQKTGGLKLLEPQQGLLLLAIAMTIASLLVLNRNAEHDEWAWYFFGAYGLGVAAHWAQREGKVILVSLLIAGLLGIALWIEWRERLLLTGVTALLLMNSARIESLVSVIVQGPVRRLGDISYSVFLIHYGIAVFASSVVIALGLSSFGAMLLAFLLTWVVSVAAGWVLYWGVEK</sequence>
<accession>A0ABX6NA64</accession>
<organism evidence="3 4">
    <name type="scientific">Limnobacter profundi</name>
    <dbReference type="NCBI Taxonomy" id="2732163"/>
    <lineage>
        <taxon>Bacteria</taxon>
        <taxon>Pseudomonadati</taxon>
        <taxon>Pseudomonadota</taxon>
        <taxon>Betaproteobacteria</taxon>
        <taxon>Burkholderiales</taxon>
        <taxon>Burkholderiaceae</taxon>
        <taxon>Limnobacter</taxon>
    </lineage>
</organism>
<feature type="transmembrane region" description="Helical" evidence="1">
    <location>
        <begin position="286"/>
        <end position="308"/>
    </location>
</feature>
<name>A0ABX6NA64_9BURK</name>
<feature type="transmembrane region" description="Helical" evidence="1">
    <location>
        <begin position="12"/>
        <end position="29"/>
    </location>
</feature>
<keyword evidence="1" id="KW-1133">Transmembrane helix</keyword>
<evidence type="ECO:0000313" key="3">
    <source>
        <dbReference type="EMBL" id="QJR30891.1"/>
    </source>
</evidence>
<keyword evidence="1" id="KW-0812">Transmembrane</keyword>
<feature type="transmembrane region" description="Helical" evidence="1">
    <location>
        <begin position="49"/>
        <end position="71"/>
    </location>
</feature>
<reference evidence="3 4" key="1">
    <citation type="submission" date="2020-05" db="EMBL/GenBank/DDBJ databases">
        <title>Compete genome of Limnobacter sp. SAORIC-580.</title>
        <authorList>
            <person name="Song J."/>
            <person name="Cho J.-C."/>
        </authorList>
    </citation>
    <scope>NUCLEOTIDE SEQUENCE [LARGE SCALE GENOMIC DNA]</scope>
    <source>
        <strain evidence="3 4">SAORIC-580</strain>
    </source>
</reference>
<dbReference type="InterPro" id="IPR052728">
    <property type="entry name" value="O2_lipid_transport_reg"/>
</dbReference>
<dbReference type="EMBL" id="CP053084">
    <property type="protein sequence ID" value="QJR30891.1"/>
    <property type="molecule type" value="Genomic_DNA"/>
</dbReference>
<feature type="transmembrane region" description="Helical" evidence="1">
    <location>
        <begin position="92"/>
        <end position="112"/>
    </location>
</feature>
<dbReference type="Pfam" id="PF01757">
    <property type="entry name" value="Acyl_transf_3"/>
    <property type="match status" value="1"/>
</dbReference>
<keyword evidence="4" id="KW-1185">Reference proteome</keyword>
<feature type="transmembrane region" description="Helical" evidence="1">
    <location>
        <begin position="227"/>
        <end position="244"/>
    </location>
</feature>
<dbReference type="InterPro" id="IPR002656">
    <property type="entry name" value="Acyl_transf_3_dom"/>
</dbReference>
<dbReference type="Proteomes" id="UP000501130">
    <property type="component" value="Chromosome"/>
</dbReference>
<dbReference type="PANTHER" id="PTHR11161:SF12">
    <property type="entry name" value="ACYLTRANSFERASE 3 DOMAIN-CONTAINING PROTEIN-RELATED"/>
    <property type="match status" value="1"/>
</dbReference>
<gene>
    <name evidence="3" type="ORF">HKT17_14855</name>
</gene>